<dbReference type="PANTHER" id="PTHR21621">
    <property type="entry name" value="RIBOSOMAL PROTEIN S6 MODIFICATION PROTEIN"/>
    <property type="match status" value="1"/>
</dbReference>
<reference evidence="3 4" key="1">
    <citation type="journal article" date="2019" name="Int. J. Syst. Evol. Microbiol.">
        <title>The Global Catalogue of Microorganisms (GCM) 10K type strain sequencing project: providing services to taxonomists for standard genome sequencing and annotation.</title>
        <authorList>
            <consortium name="The Broad Institute Genomics Platform"/>
            <consortium name="The Broad Institute Genome Sequencing Center for Infectious Disease"/>
            <person name="Wu L."/>
            <person name="Ma J."/>
        </authorList>
    </citation>
    <scope>NUCLEOTIDE SEQUENCE [LARGE SCALE GENOMIC DNA]</scope>
    <source>
        <strain evidence="3 4">JCM 15589</strain>
    </source>
</reference>
<proteinExistence type="predicted"/>
<dbReference type="EMBL" id="BAAAPM010000011">
    <property type="protein sequence ID" value="GAA1741907.1"/>
    <property type="molecule type" value="Genomic_DNA"/>
</dbReference>
<gene>
    <name evidence="3" type="primary">tgmB</name>
    <name evidence="3" type="ORF">GCM10009809_41790</name>
</gene>
<dbReference type="Pfam" id="PF21068">
    <property type="entry name" value="ATPgraspMvdD"/>
    <property type="match status" value="1"/>
</dbReference>
<keyword evidence="4" id="KW-1185">Reference proteome</keyword>
<dbReference type="PANTHER" id="PTHR21621:SF0">
    <property type="entry name" value="BETA-CITRYLGLUTAMATE SYNTHASE B-RELATED"/>
    <property type="match status" value="1"/>
</dbReference>
<dbReference type="RefSeq" id="WP_344250912.1">
    <property type="nucleotide sequence ID" value="NZ_BAAAPM010000011.1"/>
</dbReference>
<keyword evidence="1" id="KW-0547">Nucleotide-binding</keyword>
<dbReference type="InterPro" id="IPR011761">
    <property type="entry name" value="ATP-grasp"/>
</dbReference>
<evidence type="ECO:0000256" key="1">
    <source>
        <dbReference type="PROSITE-ProRule" id="PRU00409"/>
    </source>
</evidence>
<protein>
    <submittedName>
        <fullName evidence="3">ATP-grasp ribosomal peptide maturase</fullName>
    </submittedName>
</protein>
<comment type="caution">
    <text evidence="3">The sequence shown here is derived from an EMBL/GenBank/DDBJ whole genome shotgun (WGS) entry which is preliminary data.</text>
</comment>
<name>A0ABN2JXC7_9MICO</name>
<dbReference type="PROSITE" id="PS50975">
    <property type="entry name" value="ATP_GRASP"/>
    <property type="match status" value="1"/>
</dbReference>
<evidence type="ECO:0000313" key="3">
    <source>
        <dbReference type="EMBL" id="GAA1741907.1"/>
    </source>
</evidence>
<accession>A0ABN2JXC7</accession>
<organism evidence="3 4">
    <name type="scientific">Isoptericola hypogeus</name>
    <dbReference type="NCBI Taxonomy" id="300179"/>
    <lineage>
        <taxon>Bacteria</taxon>
        <taxon>Bacillati</taxon>
        <taxon>Actinomycetota</taxon>
        <taxon>Actinomycetes</taxon>
        <taxon>Micrococcales</taxon>
        <taxon>Promicromonosporaceae</taxon>
        <taxon>Isoptericola</taxon>
    </lineage>
</organism>
<keyword evidence="1" id="KW-0067">ATP-binding</keyword>
<dbReference type="Gene3D" id="3.30.470.20">
    <property type="entry name" value="ATP-grasp fold, B domain"/>
    <property type="match status" value="1"/>
</dbReference>
<feature type="domain" description="ATP-grasp" evidence="2">
    <location>
        <begin position="127"/>
        <end position="308"/>
    </location>
</feature>
<dbReference type="SUPFAM" id="SSF56059">
    <property type="entry name" value="Glutathione synthetase ATP-binding domain-like"/>
    <property type="match status" value="1"/>
</dbReference>
<evidence type="ECO:0000313" key="4">
    <source>
        <dbReference type="Proteomes" id="UP001501138"/>
    </source>
</evidence>
<evidence type="ECO:0000259" key="2">
    <source>
        <dbReference type="PROSITE" id="PS50975"/>
    </source>
</evidence>
<dbReference type="InterPro" id="IPR048936">
    <property type="entry name" value="MvdD-like_ATPgrasp"/>
</dbReference>
<dbReference type="Proteomes" id="UP001501138">
    <property type="component" value="Unassembled WGS sequence"/>
</dbReference>
<sequence length="315" mass="34934">MILIVSFHDNEHVGRVRAHLTRPAAVFDVADFPARARIDIRFADGEPDVLRLAPRGQDPIDLADVGAVWFRRVHAMELDPELRDPTSRIFAWSESNETLQGVWHATECFWMNPPAADEAGQRKVRQLQLARAAGLSVPRTLITNDPQAARDFVEARPPGGVIRKAFRNIAEAPRSTAVVDPDDLDRIDQVRFAPVTFQEYVPAELDLRVVVVEDEVFAVAIRSRPEFHADYRMGLGSAELSVHRLPDQVAASLLELHKRLGLAYGASDFRVTPDGEHVFLEVNPGGEYLFAADPTGLPVPQAIAACLDRHDKAHG</sequence>